<sequence length="365" mass="40046">MTGTVHIPVISIGSEGTLDDDGLQRLTDACMLHGFFYLKNEKPNGEGYHIDPSVVSRAWDVAKEIFEVPQDAKEKVNVAHNNSNRGYFNSLGYLELNKDPNGISIRDSKEGFFFGSDNFLAPGNLAPEGKEALIPDVEAYMRMCMAVCQDVMKAIATTGLMSQLQSEEREPETFVNKYLSDPVYMLKLLKYPPHDGNTDAHTDYGCITLLLPGDEGLQICVNNEWHDVPVIPNAFVINFGDLLQFWSNSVIKSTIHRVIYRSADPNKYRYSIPFFMHPNRGSQIRAGPENVIDSYDYVVSRFDKTYAHRKKAAEEAAAAMAAVTESAAMAAVTESAAMAAVTESAAMAAVTESAATGPSAVSVHV</sequence>
<dbReference type="PROSITE" id="PS51471">
    <property type="entry name" value="FE2OG_OXY"/>
    <property type="match status" value="1"/>
</dbReference>
<keyword evidence="1" id="KW-0408">Iron</keyword>
<dbReference type="STRING" id="1157962.A0A250XAL8"/>
<comment type="similarity">
    <text evidence="1">Belongs to the iron/ascorbate-dependent oxidoreductase family.</text>
</comment>
<dbReference type="OrthoDB" id="288590at2759"/>
<dbReference type="Gene3D" id="2.60.120.330">
    <property type="entry name" value="B-lactam Antibiotic, Isopenicillin N Synthase, Chain"/>
    <property type="match status" value="1"/>
</dbReference>
<dbReference type="GO" id="GO:0016491">
    <property type="term" value="F:oxidoreductase activity"/>
    <property type="evidence" value="ECO:0007669"/>
    <property type="project" value="UniProtKB-KW"/>
</dbReference>
<evidence type="ECO:0000313" key="4">
    <source>
        <dbReference type="Proteomes" id="UP000232323"/>
    </source>
</evidence>
<evidence type="ECO:0000259" key="2">
    <source>
        <dbReference type="PROSITE" id="PS51471"/>
    </source>
</evidence>
<evidence type="ECO:0000313" key="3">
    <source>
        <dbReference type="EMBL" id="GAX80163.1"/>
    </source>
</evidence>
<name>A0A250XAL8_9CHLO</name>
<reference evidence="3 4" key="1">
    <citation type="submission" date="2017-08" db="EMBL/GenBank/DDBJ databases">
        <title>Acidophilic green algal genome provides insights into adaptation to an acidic environment.</title>
        <authorList>
            <person name="Hirooka S."/>
            <person name="Hirose Y."/>
            <person name="Kanesaki Y."/>
            <person name="Higuchi S."/>
            <person name="Fujiwara T."/>
            <person name="Onuma R."/>
            <person name="Era A."/>
            <person name="Ohbayashi R."/>
            <person name="Uzuka A."/>
            <person name="Nozaki H."/>
            <person name="Yoshikawa H."/>
            <person name="Miyagishima S.Y."/>
        </authorList>
    </citation>
    <scope>NUCLEOTIDE SEQUENCE [LARGE SCALE GENOMIC DNA]</scope>
    <source>
        <strain evidence="3 4">NIES-2499</strain>
    </source>
</reference>
<keyword evidence="1" id="KW-0479">Metal-binding</keyword>
<protein>
    <recommendedName>
        <fullName evidence="2">Fe2OG dioxygenase domain-containing protein</fullName>
    </recommendedName>
</protein>
<dbReference type="AlphaFoldDB" id="A0A250XAL8"/>
<gene>
    <name evidence="3" type="ORF">CEUSTIGMA_g7601.t1</name>
</gene>
<dbReference type="GO" id="GO:0046872">
    <property type="term" value="F:metal ion binding"/>
    <property type="evidence" value="ECO:0007669"/>
    <property type="project" value="UniProtKB-KW"/>
</dbReference>
<dbReference type="InterPro" id="IPR027443">
    <property type="entry name" value="IPNS-like_sf"/>
</dbReference>
<evidence type="ECO:0000256" key="1">
    <source>
        <dbReference type="RuleBase" id="RU003682"/>
    </source>
</evidence>
<organism evidence="3 4">
    <name type="scientific">Chlamydomonas eustigma</name>
    <dbReference type="NCBI Taxonomy" id="1157962"/>
    <lineage>
        <taxon>Eukaryota</taxon>
        <taxon>Viridiplantae</taxon>
        <taxon>Chlorophyta</taxon>
        <taxon>core chlorophytes</taxon>
        <taxon>Chlorophyceae</taxon>
        <taxon>CS clade</taxon>
        <taxon>Chlamydomonadales</taxon>
        <taxon>Chlamydomonadaceae</taxon>
        <taxon>Chlamydomonas</taxon>
    </lineage>
</organism>
<dbReference type="InterPro" id="IPR050231">
    <property type="entry name" value="Iron_ascorbate_oxido_reductase"/>
</dbReference>
<keyword evidence="1" id="KW-0560">Oxidoreductase</keyword>
<dbReference type="EMBL" id="BEGY01000049">
    <property type="protein sequence ID" value="GAX80163.1"/>
    <property type="molecule type" value="Genomic_DNA"/>
</dbReference>
<dbReference type="InterPro" id="IPR026992">
    <property type="entry name" value="DIOX_N"/>
</dbReference>
<dbReference type="Pfam" id="PF03171">
    <property type="entry name" value="2OG-FeII_Oxy"/>
    <property type="match status" value="1"/>
</dbReference>
<keyword evidence="4" id="KW-1185">Reference proteome</keyword>
<dbReference type="InterPro" id="IPR044861">
    <property type="entry name" value="IPNS-like_FE2OG_OXY"/>
</dbReference>
<accession>A0A250XAL8</accession>
<dbReference type="SUPFAM" id="SSF51197">
    <property type="entry name" value="Clavaminate synthase-like"/>
    <property type="match status" value="1"/>
</dbReference>
<dbReference type="Pfam" id="PF14226">
    <property type="entry name" value="DIOX_N"/>
    <property type="match status" value="1"/>
</dbReference>
<dbReference type="PANTHER" id="PTHR47990">
    <property type="entry name" value="2-OXOGLUTARATE (2OG) AND FE(II)-DEPENDENT OXYGENASE SUPERFAMILY PROTEIN-RELATED"/>
    <property type="match status" value="1"/>
</dbReference>
<comment type="caution">
    <text evidence="3">The sequence shown here is derived from an EMBL/GenBank/DDBJ whole genome shotgun (WGS) entry which is preliminary data.</text>
</comment>
<proteinExistence type="inferred from homology"/>
<dbReference type="InterPro" id="IPR005123">
    <property type="entry name" value="Oxoglu/Fe-dep_dioxygenase_dom"/>
</dbReference>
<feature type="domain" description="Fe2OG dioxygenase" evidence="2">
    <location>
        <begin position="181"/>
        <end position="278"/>
    </location>
</feature>
<dbReference type="Proteomes" id="UP000232323">
    <property type="component" value="Unassembled WGS sequence"/>
</dbReference>